<feature type="compositionally biased region" description="Basic and acidic residues" evidence="1">
    <location>
        <begin position="69"/>
        <end position="80"/>
    </location>
</feature>
<gene>
    <name evidence="2" type="ORF">D0859_13376</name>
</gene>
<dbReference type="Proteomes" id="UP000281677">
    <property type="component" value="Unassembled WGS sequence"/>
</dbReference>
<comment type="caution">
    <text evidence="2">The sequence shown here is derived from an EMBL/GenBank/DDBJ whole genome shotgun (WGS) entry which is preliminary data.</text>
</comment>
<name>A0A3M7IB52_HORWE</name>
<dbReference type="AlphaFoldDB" id="A0A3M7IB52"/>
<evidence type="ECO:0000313" key="2">
    <source>
        <dbReference type="EMBL" id="RMZ22595.1"/>
    </source>
</evidence>
<sequence length="113" mass="12570">MVGAAELQTGAVTICTPPPGYVHARPCALPWCPGDSPVKTNQLREKGDSTKAKKSRPGKKRVEYSLYSKRVDEQEERDVNADDDDDTQDDVSETPSCGQELFTDEDWYLTGFE</sequence>
<dbReference type="OrthoDB" id="3870824at2759"/>
<evidence type="ECO:0000313" key="3">
    <source>
        <dbReference type="Proteomes" id="UP000281677"/>
    </source>
</evidence>
<organism evidence="2 3">
    <name type="scientific">Hortaea werneckii</name>
    <name type="common">Black yeast</name>
    <name type="synonym">Cladosporium werneckii</name>
    <dbReference type="NCBI Taxonomy" id="91943"/>
    <lineage>
        <taxon>Eukaryota</taxon>
        <taxon>Fungi</taxon>
        <taxon>Dikarya</taxon>
        <taxon>Ascomycota</taxon>
        <taxon>Pezizomycotina</taxon>
        <taxon>Dothideomycetes</taxon>
        <taxon>Dothideomycetidae</taxon>
        <taxon>Mycosphaerellales</taxon>
        <taxon>Teratosphaeriaceae</taxon>
        <taxon>Hortaea</taxon>
    </lineage>
</organism>
<dbReference type="EMBL" id="QWIT01000552">
    <property type="protein sequence ID" value="RMZ22595.1"/>
    <property type="molecule type" value="Genomic_DNA"/>
</dbReference>
<accession>A0A3M7IB52</accession>
<reference evidence="2 3" key="1">
    <citation type="journal article" date="2018" name="BMC Genomics">
        <title>Genomic evidence for intraspecific hybridization in a clonal and extremely halotolerant yeast.</title>
        <authorList>
            <person name="Gostincar C."/>
            <person name="Stajich J.E."/>
            <person name="Zupancic J."/>
            <person name="Zalar P."/>
            <person name="Gunde-Cimerman N."/>
        </authorList>
    </citation>
    <scope>NUCLEOTIDE SEQUENCE [LARGE SCALE GENOMIC DNA]</scope>
    <source>
        <strain evidence="2 3">EXF-120</strain>
    </source>
</reference>
<feature type="compositionally biased region" description="Acidic residues" evidence="1">
    <location>
        <begin position="81"/>
        <end position="92"/>
    </location>
</feature>
<proteinExistence type="predicted"/>
<feature type="region of interest" description="Disordered" evidence="1">
    <location>
        <begin position="33"/>
        <end position="101"/>
    </location>
</feature>
<feature type="compositionally biased region" description="Basic and acidic residues" evidence="1">
    <location>
        <begin position="42"/>
        <end position="51"/>
    </location>
</feature>
<protein>
    <submittedName>
        <fullName evidence="2">Uncharacterized protein</fullName>
    </submittedName>
</protein>
<evidence type="ECO:0000256" key="1">
    <source>
        <dbReference type="SAM" id="MobiDB-lite"/>
    </source>
</evidence>